<reference evidence="7 8" key="1">
    <citation type="submission" date="2020-02" db="EMBL/GenBank/DDBJ databases">
        <authorList>
            <person name="Dziuba M."/>
            <person name="Kuznetsov B."/>
            <person name="Mardanov A."/>
            <person name="Ravin N."/>
            <person name="Grouzdev D."/>
        </authorList>
    </citation>
    <scope>NUCLEOTIDE SEQUENCE [LARGE SCALE GENOMIC DNA]</scope>
    <source>
        <strain evidence="7 8">SpK</strain>
    </source>
</reference>
<feature type="transmembrane region" description="Helical" evidence="4">
    <location>
        <begin position="154"/>
        <end position="173"/>
    </location>
</feature>
<dbReference type="PROSITE" id="PS50885">
    <property type="entry name" value="HAMP"/>
    <property type="match status" value="1"/>
</dbReference>
<dbReference type="InterPro" id="IPR003660">
    <property type="entry name" value="HAMP_dom"/>
</dbReference>
<dbReference type="EMBL" id="JAAIYP010000038">
    <property type="protein sequence ID" value="NFV80933.1"/>
    <property type="molecule type" value="Genomic_DNA"/>
</dbReference>
<dbReference type="GO" id="GO:0004888">
    <property type="term" value="F:transmembrane signaling receptor activity"/>
    <property type="evidence" value="ECO:0007669"/>
    <property type="project" value="InterPro"/>
</dbReference>
<dbReference type="PROSITE" id="PS50111">
    <property type="entry name" value="CHEMOTAXIS_TRANSDUC_2"/>
    <property type="match status" value="1"/>
</dbReference>
<protein>
    <submittedName>
        <fullName evidence="7">HAMP domain-containing protein</fullName>
    </submittedName>
</protein>
<dbReference type="Gene3D" id="1.10.287.950">
    <property type="entry name" value="Methyl-accepting chemotaxis protein"/>
    <property type="match status" value="1"/>
</dbReference>
<accession>A0A7C9V013</accession>
<keyword evidence="4" id="KW-0472">Membrane</keyword>
<dbReference type="InterPro" id="IPR004090">
    <property type="entry name" value="Chemotax_Me-accpt_rcpt"/>
</dbReference>
<dbReference type="AlphaFoldDB" id="A0A7C9V013"/>
<evidence type="ECO:0000313" key="8">
    <source>
        <dbReference type="Proteomes" id="UP000480684"/>
    </source>
</evidence>
<feature type="transmembrane region" description="Helical" evidence="4">
    <location>
        <begin position="12"/>
        <end position="37"/>
    </location>
</feature>
<evidence type="ECO:0000259" key="5">
    <source>
        <dbReference type="PROSITE" id="PS50111"/>
    </source>
</evidence>
<keyword evidence="4" id="KW-0812">Transmembrane</keyword>
<keyword evidence="4" id="KW-1133">Transmembrane helix</keyword>
<dbReference type="SUPFAM" id="SSF58104">
    <property type="entry name" value="Methyl-accepting chemotaxis protein (MCP) signaling domain"/>
    <property type="match status" value="1"/>
</dbReference>
<dbReference type="RefSeq" id="WP_163680036.1">
    <property type="nucleotide sequence ID" value="NZ_JAAIYP010000038.1"/>
</dbReference>
<dbReference type="GO" id="GO:0016020">
    <property type="term" value="C:membrane"/>
    <property type="evidence" value="ECO:0007669"/>
    <property type="project" value="InterPro"/>
</dbReference>
<evidence type="ECO:0000256" key="3">
    <source>
        <dbReference type="PROSITE-ProRule" id="PRU00284"/>
    </source>
</evidence>
<organism evidence="7 8">
    <name type="scientific">Magnetospirillum aberrantis SpK</name>
    <dbReference type="NCBI Taxonomy" id="908842"/>
    <lineage>
        <taxon>Bacteria</taxon>
        <taxon>Pseudomonadati</taxon>
        <taxon>Pseudomonadota</taxon>
        <taxon>Alphaproteobacteria</taxon>
        <taxon>Rhodospirillales</taxon>
        <taxon>Rhodospirillaceae</taxon>
        <taxon>Magnetospirillum</taxon>
    </lineage>
</organism>
<evidence type="ECO:0000313" key="7">
    <source>
        <dbReference type="EMBL" id="NFV80933.1"/>
    </source>
</evidence>
<dbReference type="InterPro" id="IPR004089">
    <property type="entry name" value="MCPsignal_dom"/>
</dbReference>
<dbReference type="PANTHER" id="PTHR32089:SF112">
    <property type="entry name" value="LYSOZYME-LIKE PROTEIN-RELATED"/>
    <property type="match status" value="1"/>
</dbReference>
<dbReference type="Pfam" id="PF00672">
    <property type="entry name" value="HAMP"/>
    <property type="match status" value="1"/>
</dbReference>
<evidence type="ECO:0000256" key="2">
    <source>
        <dbReference type="ARBA" id="ARBA00029447"/>
    </source>
</evidence>
<dbReference type="Pfam" id="PF00015">
    <property type="entry name" value="MCPsignal"/>
    <property type="match status" value="1"/>
</dbReference>
<dbReference type="GO" id="GO:0007165">
    <property type="term" value="P:signal transduction"/>
    <property type="evidence" value="ECO:0007669"/>
    <property type="project" value="UniProtKB-KW"/>
</dbReference>
<proteinExistence type="inferred from homology"/>
<comment type="similarity">
    <text evidence="2">Belongs to the methyl-accepting chemotaxis (MCP) protein family.</text>
</comment>
<evidence type="ECO:0000259" key="6">
    <source>
        <dbReference type="PROSITE" id="PS50885"/>
    </source>
</evidence>
<evidence type="ECO:0000256" key="1">
    <source>
        <dbReference type="ARBA" id="ARBA00023224"/>
    </source>
</evidence>
<feature type="domain" description="HAMP" evidence="6">
    <location>
        <begin position="174"/>
        <end position="227"/>
    </location>
</feature>
<gene>
    <name evidence="7" type="ORF">G4223_12505</name>
</gene>
<dbReference type="SMART" id="SM00283">
    <property type="entry name" value="MA"/>
    <property type="match status" value="1"/>
</dbReference>
<dbReference type="PRINTS" id="PR00260">
    <property type="entry name" value="CHEMTRNSDUCR"/>
</dbReference>
<name>A0A7C9V013_9PROT</name>
<dbReference type="Proteomes" id="UP000480684">
    <property type="component" value="Unassembled WGS sequence"/>
</dbReference>
<dbReference type="PANTHER" id="PTHR32089">
    <property type="entry name" value="METHYL-ACCEPTING CHEMOTAXIS PROTEIN MCPB"/>
    <property type="match status" value="1"/>
</dbReference>
<sequence>MSRTESARRASLSVRVLVVILATIAVIVTIGIGIGLMRAYGRAEAELIQRVEMLADIQAMSVSRPLYDFNDTQVAAAIEAFRGDQAFLAAKVTGADAALVAEVGEVPESEKHPVEVVRKVSYDESGKAVEVGTLSVTYSRQALDAVVRTQLLDGVVSLVLLLLAVTAAVMVAFRRIARPLAGITQDIRRLADGDTTVEIAHAGRDDEIGDIARALSVFRDHMLANAQHAEQEKQAQARNAARLAEQEQVTAQFNQVVSRLMETVRRTVDAVHATSDQLKTSAAATEDKTTQVSGVVEESVANVQAVASAVEQLDHSVQAISSRMGDTTRVTDEAVGMVGSADSTIAGLSQAAGRIGDVVSLISDIASQTNLLALNATIEAARAGEAGKGFAVVAAEVKSLANQTSRATEEIAQQVADIRATTDSAIAAIQSVKGCIDRISGAVQGVMSATEEQRQATGEISRNARNAAQGNSQVAGHVGAVAGEAQVTGELAARLYDSAADLLCEAGELNAAVDDFFVRLSRA</sequence>
<evidence type="ECO:0000256" key="4">
    <source>
        <dbReference type="SAM" id="Phobius"/>
    </source>
</evidence>
<dbReference type="CDD" id="cd06225">
    <property type="entry name" value="HAMP"/>
    <property type="match status" value="1"/>
</dbReference>
<dbReference type="GO" id="GO:0006935">
    <property type="term" value="P:chemotaxis"/>
    <property type="evidence" value="ECO:0007669"/>
    <property type="project" value="InterPro"/>
</dbReference>
<keyword evidence="8" id="KW-1185">Reference proteome</keyword>
<dbReference type="SMART" id="SM00304">
    <property type="entry name" value="HAMP"/>
    <property type="match status" value="1"/>
</dbReference>
<feature type="domain" description="Methyl-accepting transducer" evidence="5">
    <location>
        <begin position="267"/>
        <end position="489"/>
    </location>
</feature>
<dbReference type="Gene3D" id="6.10.340.10">
    <property type="match status" value="1"/>
</dbReference>
<comment type="caution">
    <text evidence="7">The sequence shown here is derived from an EMBL/GenBank/DDBJ whole genome shotgun (WGS) entry which is preliminary data.</text>
</comment>
<keyword evidence="1 3" id="KW-0807">Transducer</keyword>